<evidence type="ECO:0000313" key="1">
    <source>
        <dbReference type="EMBL" id="CAI2768753.1"/>
    </source>
</evidence>
<name>A0A9W4TK38_9FLAO</name>
<dbReference type="RefSeq" id="WP_263361320.1">
    <property type="nucleotide sequence ID" value="NZ_OX336425.1"/>
</dbReference>
<gene>
    <name evidence="1" type="ORF">TRV642_4044</name>
</gene>
<organism evidence="1 2">
    <name type="scientific">Flavobacterium collinsii</name>
    <dbReference type="NCBI Taxonomy" id="1114861"/>
    <lineage>
        <taxon>Bacteria</taxon>
        <taxon>Pseudomonadati</taxon>
        <taxon>Bacteroidota</taxon>
        <taxon>Flavobacteriia</taxon>
        <taxon>Flavobacteriales</taxon>
        <taxon>Flavobacteriaceae</taxon>
        <taxon>Flavobacterium</taxon>
    </lineage>
</organism>
<protein>
    <submittedName>
        <fullName evidence="1">Uncharacterized protein</fullName>
    </submittedName>
</protein>
<proteinExistence type="predicted"/>
<accession>A0A9W4TK38</accession>
<reference evidence="1" key="1">
    <citation type="submission" date="2022-09" db="EMBL/GenBank/DDBJ databases">
        <authorList>
            <person name="Duchaud E."/>
        </authorList>
    </citation>
    <scope>NUCLEOTIDE SEQUENCE</scope>
    <source>
        <strain evidence="1">TRV642</strain>
    </source>
</reference>
<sequence length="263" mass="29172">MRLKLVGKKELTYILFLCITVNYAQNGTLKKNKTTPSTKSKLETLASIEKVCQTIIDDYYVNPNSITLTESNISGTSTDKNLLEVFNDISVELKKNKNSTTESTRTETKVSNAMSFSEVYPKEKYEALIAHGTAFVKKSELLSQSLQKKGTEFDTAAKANNIEEVKKAYTKMGLAFNVMGTKLDSAILELRRTQPYIVETYTKITAVGNETDTLKKVETTVDATNSMIGILHYLSAIKNCNTVVSKIQEYLAQLSKASATQKG</sequence>
<dbReference type="EMBL" id="OX336425">
    <property type="protein sequence ID" value="CAI2768753.1"/>
    <property type="molecule type" value="Genomic_DNA"/>
</dbReference>
<dbReference type="KEGG" id="fcs:TRV642_4044"/>
<evidence type="ECO:0000313" key="2">
    <source>
        <dbReference type="Proteomes" id="UP001152749"/>
    </source>
</evidence>
<dbReference type="Proteomes" id="UP001152749">
    <property type="component" value="Chromosome"/>
</dbReference>
<dbReference type="AlphaFoldDB" id="A0A9W4TK38"/>